<dbReference type="GO" id="GO:0005524">
    <property type="term" value="F:ATP binding"/>
    <property type="evidence" value="ECO:0007669"/>
    <property type="project" value="EnsemblFungi"/>
</dbReference>
<dbReference type="InterPro" id="IPR037198">
    <property type="entry name" value="MutL_C_sf"/>
</dbReference>
<dbReference type="Gene3D" id="3.30.1370.100">
    <property type="entry name" value="MutL, C-terminal domain, regulatory subdomain"/>
    <property type="match status" value="1"/>
</dbReference>
<dbReference type="InterPro" id="IPR038973">
    <property type="entry name" value="MutL/Mlh/Pms-like"/>
</dbReference>
<gene>
    <name evidence="7" type="ORF">LIPSTDRAFT_4125</name>
</gene>
<dbReference type="CDD" id="cd16926">
    <property type="entry name" value="HATPase_MutL-MLH-PMS-like"/>
    <property type="match status" value="1"/>
</dbReference>
<feature type="domain" description="DNA mismatch repair protein S5" evidence="6">
    <location>
        <begin position="218"/>
        <end position="354"/>
    </location>
</feature>
<feature type="compositionally biased region" description="Polar residues" evidence="4">
    <location>
        <begin position="399"/>
        <end position="408"/>
    </location>
</feature>
<name>A0A1E3Q6H0_LIPST</name>
<feature type="domain" description="MutL C-terminal dimerisation" evidence="5">
    <location>
        <begin position="669"/>
        <end position="828"/>
    </location>
</feature>
<feature type="compositionally biased region" description="Basic and acidic residues" evidence="4">
    <location>
        <begin position="384"/>
        <end position="395"/>
    </location>
</feature>
<evidence type="ECO:0000313" key="8">
    <source>
        <dbReference type="Proteomes" id="UP000094385"/>
    </source>
</evidence>
<dbReference type="InterPro" id="IPR020568">
    <property type="entry name" value="Ribosomal_Su5_D2-typ_SF"/>
</dbReference>
<dbReference type="GO" id="GO:0000710">
    <property type="term" value="P:meiotic mismatch repair"/>
    <property type="evidence" value="ECO:0007669"/>
    <property type="project" value="EnsemblFungi"/>
</dbReference>
<dbReference type="Pfam" id="PF01119">
    <property type="entry name" value="DNA_mis_repair"/>
    <property type="match status" value="1"/>
</dbReference>
<dbReference type="GO" id="GO:0032389">
    <property type="term" value="C:MutLalpha complex"/>
    <property type="evidence" value="ECO:0007669"/>
    <property type="project" value="EnsemblFungi"/>
</dbReference>
<dbReference type="GO" id="GO:0000404">
    <property type="term" value="F:heteroduplex DNA loop binding"/>
    <property type="evidence" value="ECO:0007669"/>
    <property type="project" value="EnsemblFungi"/>
</dbReference>
<dbReference type="GO" id="GO:0140664">
    <property type="term" value="F:ATP-dependent DNA damage sensor activity"/>
    <property type="evidence" value="ECO:0007669"/>
    <property type="project" value="InterPro"/>
</dbReference>
<dbReference type="EMBL" id="KV454295">
    <property type="protein sequence ID" value="ODQ72752.1"/>
    <property type="molecule type" value="Genomic_DNA"/>
</dbReference>
<dbReference type="InterPro" id="IPR042121">
    <property type="entry name" value="MutL_C_regsub"/>
</dbReference>
<organism evidence="7 8">
    <name type="scientific">Lipomyces starkeyi NRRL Y-11557</name>
    <dbReference type="NCBI Taxonomy" id="675824"/>
    <lineage>
        <taxon>Eukaryota</taxon>
        <taxon>Fungi</taxon>
        <taxon>Dikarya</taxon>
        <taxon>Ascomycota</taxon>
        <taxon>Saccharomycotina</taxon>
        <taxon>Lipomycetes</taxon>
        <taxon>Lipomycetales</taxon>
        <taxon>Lipomycetaceae</taxon>
        <taxon>Lipomyces</taxon>
    </lineage>
</organism>
<evidence type="ECO:0000259" key="5">
    <source>
        <dbReference type="SMART" id="SM00853"/>
    </source>
</evidence>
<keyword evidence="2" id="KW-0227">DNA damage</keyword>
<dbReference type="Pfam" id="PF13589">
    <property type="entry name" value="HATPase_c_3"/>
    <property type="match status" value="1"/>
</dbReference>
<dbReference type="InterPro" id="IPR014790">
    <property type="entry name" value="MutL_C"/>
</dbReference>
<evidence type="ECO:0000256" key="3">
    <source>
        <dbReference type="ARBA" id="ARBA00070941"/>
    </source>
</evidence>
<proteinExistence type="inferred from homology"/>
<dbReference type="AlphaFoldDB" id="A0A1E3Q6H0"/>
<evidence type="ECO:0000259" key="6">
    <source>
        <dbReference type="SMART" id="SM01340"/>
    </source>
</evidence>
<protein>
    <recommendedName>
        <fullName evidence="3">DNA mismatch repair protein PMS1</fullName>
    </recommendedName>
</protein>
<dbReference type="Gene3D" id="3.30.565.10">
    <property type="entry name" value="Histidine kinase-like ATPase, C-terminal domain"/>
    <property type="match status" value="1"/>
</dbReference>
<reference evidence="7 8" key="1">
    <citation type="journal article" date="2016" name="Proc. Natl. Acad. Sci. U.S.A.">
        <title>Comparative genomics of biotechnologically important yeasts.</title>
        <authorList>
            <person name="Riley R."/>
            <person name="Haridas S."/>
            <person name="Wolfe K.H."/>
            <person name="Lopes M.R."/>
            <person name="Hittinger C.T."/>
            <person name="Goeker M."/>
            <person name="Salamov A.A."/>
            <person name="Wisecaver J.H."/>
            <person name="Long T.M."/>
            <person name="Calvey C.H."/>
            <person name="Aerts A.L."/>
            <person name="Barry K.W."/>
            <person name="Choi C."/>
            <person name="Clum A."/>
            <person name="Coughlan A.Y."/>
            <person name="Deshpande S."/>
            <person name="Douglass A.P."/>
            <person name="Hanson S.J."/>
            <person name="Klenk H.-P."/>
            <person name="LaButti K.M."/>
            <person name="Lapidus A."/>
            <person name="Lindquist E.A."/>
            <person name="Lipzen A.M."/>
            <person name="Meier-Kolthoff J.P."/>
            <person name="Ohm R.A."/>
            <person name="Otillar R.P."/>
            <person name="Pangilinan J.L."/>
            <person name="Peng Y."/>
            <person name="Rokas A."/>
            <person name="Rosa C.A."/>
            <person name="Scheuner C."/>
            <person name="Sibirny A.A."/>
            <person name="Slot J.C."/>
            <person name="Stielow J.B."/>
            <person name="Sun H."/>
            <person name="Kurtzman C.P."/>
            <person name="Blackwell M."/>
            <person name="Grigoriev I.V."/>
            <person name="Jeffries T.W."/>
        </authorList>
    </citation>
    <scope>NUCLEOTIDE SEQUENCE [LARGE SCALE GENOMIC DNA]</scope>
    <source>
        <strain evidence="7 8">NRRL Y-11557</strain>
    </source>
</reference>
<sequence length="884" mass="98054">MSIRAIDKSSVHKLTSGQVVIDLSTAVKELVENSLDAHATNIEVKFKHYGVESFEVADNGDGIDQENFEGIALKHHTSKLRTFSDLSCVATYGFRGEALSSLCGVSSSVQITTCTAGTSPCATRLEYDTHGRIGSSSKIAGTKGTSVLVTKLFDGRLPVRRIDFVKNFKREFAKCISLLQAYGVIKVGVRIVVSNVLSSGKKTVLFATKGNSSVGDNIVNIFGTKAQTDLLPMSLELNIPRKQSMYLPDTDPGETVIKVVGFISQPGPGLGRNAADRQLVYVNNRPCNLPSIIKRFNEGYRSFNITQYPFVVADFEVPFDSVDVNVSPDKRTIFLHDEATVLECLRERLSEFLMKCCHSIPTQRSASSIQQATGTYREDDDDSDKEHGSPHDARPRFLSSISPFSSRRMTPGSIKDKPTPNRHNTVSSFNFGSSSTTHSPQYSSPAVTYISRADAAKRQRLFVEDIPTKSRIPSATSPMDTPEELVIEHSHEFRKGDNKNADAESETDDSLSSDREREELVVASDKRVVGSPSSGTTLLNEDDPLVTQSDITSIPEPFVRDSNYETEEAESSSQHSVVLMSSPVKDYRGLTQESSINSVRIQKYWTHRLSGTLAVSIEEMKQMQSKNFRTQHSSGIITPDNTLSSDLEEGEEHLQSLNISKSDFAKMKVIGQFNLGFILALRTPDSRTENCDPDLKDRCDLFIIDQHASDEKFNFERLQREISIKKQPLVVPQRLSLTPLEELLVTSNWSVFESNGFMLSIDEYAAPGEKCSLAALPVVMSAAFGVDDFAELLHAVQESPGTFHRCSKLRKMLAMKACRSSVMIGTALKREKMRAIVDGLGILDKPWNCPHGRPTMRHLTDISKWKSWDVDQRPLGQDMYTSHV</sequence>
<evidence type="ECO:0000313" key="7">
    <source>
        <dbReference type="EMBL" id="ODQ72752.1"/>
    </source>
</evidence>
<feature type="compositionally biased region" description="Basic and acidic residues" evidence="4">
    <location>
        <begin position="512"/>
        <end position="521"/>
    </location>
</feature>
<dbReference type="PANTHER" id="PTHR10073">
    <property type="entry name" value="DNA MISMATCH REPAIR PROTEIN MLH, PMS, MUTL"/>
    <property type="match status" value="1"/>
</dbReference>
<dbReference type="NCBIfam" id="TIGR00585">
    <property type="entry name" value="mutl"/>
    <property type="match status" value="1"/>
</dbReference>
<dbReference type="InterPro" id="IPR036890">
    <property type="entry name" value="HATPase_C_sf"/>
</dbReference>
<dbReference type="Pfam" id="PF08676">
    <property type="entry name" value="MutL_C"/>
    <property type="match status" value="1"/>
</dbReference>
<dbReference type="OrthoDB" id="10263226at2759"/>
<accession>A0A1E3Q6H0</accession>
<dbReference type="SMART" id="SM00853">
    <property type="entry name" value="MutL_C"/>
    <property type="match status" value="1"/>
</dbReference>
<dbReference type="SUPFAM" id="SSF55874">
    <property type="entry name" value="ATPase domain of HSP90 chaperone/DNA topoisomerase II/histidine kinase"/>
    <property type="match status" value="1"/>
</dbReference>
<dbReference type="GO" id="GO:0032139">
    <property type="term" value="F:dinucleotide insertion or deletion binding"/>
    <property type="evidence" value="ECO:0007669"/>
    <property type="project" value="EnsemblFungi"/>
</dbReference>
<comment type="similarity">
    <text evidence="1">Belongs to the DNA mismatch repair MutL/HexB family.</text>
</comment>
<evidence type="ECO:0000256" key="1">
    <source>
        <dbReference type="ARBA" id="ARBA00006082"/>
    </source>
</evidence>
<dbReference type="Gene3D" id="3.30.230.10">
    <property type="match status" value="1"/>
</dbReference>
<dbReference type="PANTHER" id="PTHR10073:SF52">
    <property type="entry name" value="MISMATCH REPAIR ENDONUCLEASE PMS2"/>
    <property type="match status" value="1"/>
</dbReference>
<dbReference type="GO" id="GO:0003697">
    <property type="term" value="F:single-stranded DNA binding"/>
    <property type="evidence" value="ECO:0007669"/>
    <property type="project" value="EnsemblFungi"/>
</dbReference>
<dbReference type="FunFam" id="3.30.1370.100:FF:000001">
    <property type="entry name" value="Mismatch repair endonuclease pms1, putative"/>
    <property type="match status" value="1"/>
</dbReference>
<dbReference type="InterPro" id="IPR014762">
    <property type="entry name" value="DNA_mismatch_repair_CS"/>
</dbReference>
<feature type="compositionally biased region" description="Low complexity" evidence="4">
    <location>
        <begin position="433"/>
        <end position="443"/>
    </location>
</feature>
<dbReference type="PROSITE" id="PS00058">
    <property type="entry name" value="DNA_MISMATCH_REPAIR_1"/>
    <property type="match status" value="1"/>
</dbReference>
<feature type="region of interest" description="Disordered" evidence="4">
    <location>
        <begin position="491"/>
        <end position="521"/>
    </location>
</feature>
<evidence type="ECO:0000256" key="2">
    <source>
        <dbReference type="ARBA" id="ARBA00022763"/>
    </source>
</evidence>
<keyword evidence="8" id="KW-1185">Reference proteome</keyword>
<dbReference type="GO" id="GO:0016887">
    <property type="term" value="F:ATP hydrolysis activity"/>
    <property type="evidence" value="ECO:0007669"/>
    <property type="project" value="EnsemblFungi"/>
</dbReference>
<evidence type="ECO:0000256" key="4">
    <source>
        <dbReference type="SAM" id="MobiDB-lite"/>
    </source>
</evidence>
<dbReference type="STRING" id="675824.A0A1E3Q6H0"/>
<dbReference type="InterPro" id="IPR002099">
    <property type="entry name" value="MutL/Mlh/PMS"/>
</dbReference>
<feature type="compositionally biased region" description="Polar residues" evidence="4">
    <location>
        <begin position="421"/>
        <end position="432"/>
    </location>
</feature>
<dbReference type="InterPro" id="IPR042120">
    <property type="entry name" value="MutL_C_dimsub"/>
</dbReference>
<dbReference type="Gene3D" id="3.30.1540.20">
    <property type="entry name" value="MutL, C-terminal domain, dimerisation subdomain"/>
    <property type="match status" value="1"/>
</dbReference>
<dbReference type="InterPro" id="IPR013507">
    <property type="entry name" value="DNA_mismatch_S5_2-like"/>
</dbReference>
<dbReference type="SMART" id="SM01340">
    <property type="entry name" value="DNA_mis_repair"/>
    <property type="match status" value="1"/>
</dbReference>
<dbReference type="Proteomes" id="UP000094385">
    <property type="component" value="Unassembled WGS sequence"/>
</dbReference>
<feature type="region of interest" description="Disordered" evidence="4">
    <location>
        <begin position="367"/>
        <end position="443"/>
    </location>
</feature>
<dbReference type="CDD" id="cd03484">
    <property type="entry name" value="MutL_Trans_hPMS_2_like"/>
    <property type="match status" value="1"/>
</dbReference>
<feature type="compositionally biased region" description="Basic and acidic residues" evidence="4">
    <location>
        <begin position="491"/>
        <end position="502"/>
    </location>
</feature>
<dbReference type="SUPFAM" id="SSF54211">
    <property type="entry name" value="Ribosomal protein S5 domain 2-like"/>
    <property type="match status" value="1"/>
</dbReference>
<dbReference type="FunFam" id="3.30.565.10:FF:000014">
    <property type="entry name" value="Mismatch repair endonuclease pms1, putative"/>
    <property type="match status" value="1"/>
</dbReference>
<dbReference type="SUPFAM" id="SSF118116">
    <property type="entry name" value="DNA mismatch repair protein MutL"/>
    <property type="match status" value="1"/>
</dbReference>
<dbReference type="InterPro" id="IPR014721">
    <property type="entry name" value="Ribsml_uS5_D2-typ_fold_subgr"/>
</dbReference>